<sequence>MPATHLAGTTRALYRVFIQPSLQQAYASPLRALRQPTPFIVRPIISLPSRRHKSWATPIQDTYTVDENIRSTYINLVDEQGFHPACRLRNTLSGLDREQFHVVLLSKPNGELPTPSDPDSLPTCKIVAKRELQQRRKTKLKQASKQKSVLASKKQLEVNWAIDANDLRHRLNRLKEFLMQGRKVEVMLGTKAKAKRKATREEAEAVLEKVRDAVRECKGSSETKKADGTIGGVMTLYFDGALIEKKSDQDKE</sequence>
<dbReference type="PANTHER" id="PTHR10938">
    <property type="entry name" value="TRANSLATION INITIATION FACTOR IF-3"/>
    <property type="match status" value="1"/>
</dbReference>
<protein>
    <recommendedName>
        <fullName evidence="6">Translation initiation factor 3 N-terminal domain-containing protein</fullName>
    </recommendedName>
</protein>
<evidence type="ECO:0000313" key="5">
    <source>
        <dbReference type="Proteomes" id="UP000799750"/>
    </source>
</evidence>
<accession>A0A6A6RCB9</accession>
<comment type="similarity">
    <text evidence="1">Belongs to the IF-3 family.</text>
</comment>
<dbReference type="Gene3D" id="3.30.110.10">
    <property type="entry name" value="Translation initiation factor 3 (IF-3), C-terminal domain"/>
    <property type="match status" value="1"/>
</dbReference>
<dbReference type="InterPro" id="IPR001288">
    <property type="entry name" value="Translation_initiation_fac_3"/>
</dbReference>
<dbReference type="GO" id="GO:0043022">
    <property type="term" value="F:ribosome binding"/>
    <property type="evidence" value="ECO:0007669"/>
    <property type="project" value="TreeGrafter"/>
</dbReference>
<evidence type="ECO:0000256" key="3">
    <source>
        <dbReference type="ARBA" id="ARBA00022917"/>
    </source>
</evidence>
<evidence type="ECO:0000256" key="2">
    <source>
        <dbReference type="ARBA" id="ARBA00022540"/>
    </source>
</evidence>
<dbReference type="AlphaFoldDB" id="A0A6A6RCB9"/>
<evidence type="ECO:0008006" key="6">
    <source>
        <dbReference type="Google" id="ProtNLM"/>
    </source>
</evidence>
<keyword evidence="5" id="KW-1185">Reference proteome</keyword>
<gene>
    <name evidence="4" type="ORF">BU16DRAFT_8948</name>
</gene>
<dbReference type="PANTHER" id="PTHR10938:SF0">
    <property type="entry name" value="TRANSLATION INITIATION FACTOR IF-3, MITOCHONDRIAL"/>
    <property type="match status" value="1"/>
</dbReference>
<dbReference type="EMBL" id="MU004181">
    <property type="protein sequence ID" value="KAF2502445.1"/>
    <property type="molecule type" value="Genomic_DNA"/>
</dbReference>
<dbReference type="GO" id="GO:0032790">
    <property type="term" value="P:ribosome disassembly"/>
    <property type="evidence" value="ECO:0007669"/>
    <property type="project" value="TreeGrafter"/>
</dbReference>
<dbReference type="GO" id="GO:0070124">
    <property type="term" value="P:mitochondrial translational initiation"/>
    <property type="evidence" value="ECO:0007669"/>
    <property type="project" value="TreeGrafter"/>
</dbReference>
<evidence type="ECO:0000313" key="4">
    <source>
        <dbReference type="EMBL" id="KAF2502445.1"/>
    </source>
</evidence>
<name>A0A6A6RCB9_9PEZI</name>
<dbReference type="SUPFAM" id="SSF55200">
    <property type="entry name" value="Translation initiation factor IF3, C-terminal domain"/>
    <property type="match status" value="1"/>
</dbReference>
<evidence type="ECO:0000256" key="1">
    <source>
        <dbReference type="ARBA" id="ARBA00005439"/>
    </source>
</evidence>
<reference evidence="4" key="1">
    <citation type="journal article" date="2020" name="Stud. Mycol.">
        <title>101 Dothideomycetes genomes: a test case for predicting lifestyles and emergence of pathogens.</title>
        <authorList>
            <person name="Haridas S."/>
            <person name="Albert R."/>
            <person name="Binder M."/>
            <person name="Bloem J."/>
            <person name="Labutti K."/>
            <person name="Salamov A."/>
            <person name="Andreopoulos B."/>
            <person name="Baker S."/>
            <person name="Barry K."/>
            <person name="Bills G."/>
            <person name="Bluhm B."/>
            <person name="Cannon C."/>
            <person name="Castanera R."/>
            <person name="Culley D."/>
            <person name="Daum C."/>
            <person name="Ezra D."/>
            <person name="Gonzalez J."/>
            <person name="Henrissat B."/>
            <person name="Kuo A."/>
            <person name="Liang C."/>
            <person name="Lipzen A."/>
            <person name="Lutzoni F."/>
            <person name="Magnuson J."/>
            <person name="Mondo S."/>
            <person name="Nolan M."/>
            <person name="Ohm R."/>
            <person name="Pangilinan J."/>
            <person name="Park H.-J."/>
            <person name="Ramirez L."/>
            <person name="Alfaro M."/>
            <person name="Sun H."/>
            <person name="Tritt A."/>
            <person name="Yoshinaga Y."/>
            <person name="Zwiers L.-H."/>
            <person name="Turgeon B."/>
            <person name="Goodwin S."/>
            <person name="Spatafora J."/>
            <person name="Crous P."/>
            <person name="Grigoriev I."/>
        </authorList>
    </citation>
    <scope>NUCLEOTIDE SEQUENCE</scope>
    <source>
        <strain evidence="4">CBS 269.34</strain>
    </source>
</reference>
<keyword evidence="2" id="KW-0396">Initiation factor</keyword>
<dbReference type="GO" id="GO:0005739">
    <property type="term" value="C:mitochondrion"/>
    <property type="evidence" value="ECO:0007669"/>
    <property type="project" value="TreeGrafter"/>
</dbReference>
<dbReference type="OrthoDB" id="21573at2759"/>
<organism evidence="4 5">
    <name type="scientific">Lophium mytilinum</name>
    <dbReference type="NCBI Taxonomy" id="390894"/>
    <lineage>
        <taxon>Eukaryota</taxon>
        <taxon>Fungi</taxon>
        <taxon>Dikarya</taxon>
        <taxon>Ascomycota</taxon>
        <taxon>Pezizomycotina</taxon>
        <taxon>Dothideomycetes</taxon>
        <taxon>Pleosporomycetidae</taxon>
        <taxon>Mytilinidiales</taxon>
        <taxon>Mytilinidiaceae</taxon>
        <taxon>Lophium</taxon>
    </lineage>
</organism>
<dbReference type="GO" id="GO:0003743">
    <property type="term" value="F:translation initiation factor activity"/>
    <property type="evidence" value="ECO:0007669"/>
    <property type="project" value="UniProtKB-KW"/>
</dbReference>
<proteinExistence type="inferred from homology"/>
<dbReference type="Proteomes" id="UP000799750">
    <property type="component" value="Unassembled WGS sequence"/>
</dbReference>
<dbReference type="InterPro" id="IPR036788">
    <property type="entry name" value="T_IF-3_C_sf"/>
</dbReference>
<keyword evidence="3" id="KW-0648">Protein biosynthesis</keyword>